<evidence type="ECO:0000256" key="3">
    <source>
        <dbReference type="ARBA" id="ARBA00022840"/>
    </source>
</evidence>
<dbReference type="PROSITE" id="PS00676">
    <property type="entry name" value="SIGMA54_INTERACT_2"/>
    <property type="match status" value="1"/>
</dbReference>
<feature type="domain" description="Response regulatory" evidence="9">
    <location>
        <begin position="11"/>
        <end position="125"/>
    </location>
</feature>
<dbReference type="InterPro" id="IPR058031">
    <property type="entry name" value="AAA_lid_NorR"/>
</dbReference>
<dbReference type="InterPro" id="IPR001208">
    <property type="entry name" value="MCM_dom"/>
</dbReference>
<comment type="caution">
    <text evidence="10">The sequence shown here is derived from an EMBL/GenBank/DDBJ whole genome shotgun (WGS) entry which is preliminary data.</text>
</comment>
<dbReference type="Pfam" id="PF25601">
    <property type="entry name" value="AAA_lid_14"/>
    <property type="match status" value="1"/>
</dbReference>
<reference evidence="10 11" key="1">
    <citation type="journal article" date="2019" name="ISME J.">
        <title>Insights into ecological role of a new deltaproteobacterial order Candidatus Acidulodesulfobacterales by metagenomics and metatranscriptomics.</title>
        <authorList>
            <person name="Tan S."/>
            <person name="Liu J."/>
            <person name="Fang Y."/>
            <person name="Hedlund B.P."/>
            <person name="Lian Z.H."/>
            <person name="Huang L.Y."/>
            <person name="Li J.T."/>
            <person name="Huang L.N."/>
            <person name="Li W.J."/>
            <person name="Jiang H.C."/>
            <person name="Dong H.L."/>
            <person name="Shu W.S."/>
        </authorList>
    </citation>
    <scope>NUCLEOTIDE SEQUENCE [LARGE SCALE GENOMIC DNA]</scope>
    <source>
        <strain evidence="10">AP2</strain>
    </source>
</reference>
<dbReference type="GO" id="GO:0003677">
    <property type="term" value="F:DNA binding"/>
    <property type="evidence" value="ECO:0007669"/>
    <property type="project" value="UniProtKB-KW"/>
</dbReference>
<evidence type="ECO:0000256" key="5">
    <source>
        <dbReference type="ARBA" id="ARBA00023125"/>
    </source>
</evidence>
<dbReference type="CDD" id="cd00009">
    <property type="entry name" value="AAA"/>
    <property type="match status" value="1"/>
</dbReference>
<dbReference type="PROSITE" id="PS50045">
    <property type="entry name" value="SIGMA54_INTERACT_4"/>
    <property type="match status" value="1"/>
</dbReference>
<keyword evidence="1 7" id="KW-0597">Phosphoprotein</keyword>
<gene>
    <name evidence="10" type="ORF">EVJ46_01390</name>
</gene>
<proteinExistence type="predicted"/>
<dbReference type="PANTHER" id="PTHR32071:SF119">
    <property type="entry name" value="SIGMA L-DEPENDENT TRANSCRIPTIONAL REGULATOR YPLP-RELATED"/>
    <property type="match status" value="1"/>
</dbReference>
<evidence type="ECO:0000256" key="7">
    <source>
        <dbReference type="PROSITE-ProRule" id="PRU00169"/>
    </source>
</evidence>
<keyword evidence="2" id="KW-0547">Nucleotide-binding</keyword>
<keyword evidence="6" id="KW-0804">Transcription</keyword>
<evidence type="ECO:0000256" key="2">
    <source>
        <dbReference type="ARBA" id="ARBA00022741"/>
    </source>
</evidence>
<dbReference type="FunFam" id="3.40.50.300:FF:000006">
    <property type="entry name" value="DNA-binding transcriptional regulator NtrC"/>
    <property type="match status" value="1"/>
</dbReference>
<dbReference type="GO" id="GO:0005524">
    <property type="term" value="F:ATP binding"/>
    <property type="evidence" value="ECO:0007669"/>
    <property type="project" value="UniProtKB-KW"/>
</dbReference>
<evidence type="ECO:0000259" key="8">
    <source>
        <dbReference type="PROSITE" id="PS50045"/>
    </source>
</evidence>
<dbReference type="AlphaFoldDB" id="A0A519BI44"/>
<protein>
    <submittedName>
        <fullName evidence="10">Sigma-54-dependent Fis family transcriptional regulator</fullName>
    </submittedName>
</protein>
<dbReference type="PANTHER" id="PTHR32071">
    <property type="entry name" value="TRANSCRIPTIONAL REGULATORY PROTEIN"/>
    <property type="match status" value="1"/>
</dbReference>
<dbReference type="SUPFAM" id="SSF52540">
    <property type="entry name" value="P-loop containing nucleoside triphosphate hydrolases"/>
    <property type="match status" value="1"/>
</dbReference>
<dbReference type="InterPro" id="IPR011006">
    <property type="entry name" value="CheY-like_superfamily"/>
</dbReference>
<dbReference type="InterPro" id="IPR001789">
    <property type="entry name" value="Sig_transdc_resp-reg_receiver"/>
</dbReference>
<evidence type="ECO:0000256" key="4">
    <source>
        <dbReference type="ARBA" id="ARBA00023015"/>
    </source>
</evidence>
<keyword evidence="3" id="KW-0067">ATP-binding</keyword>
<dbReference type="Gene3D" id="3.40.50.300">
    <property type="entry name" value="P-loop containing nucleotide triphosphate hydrolases"/>
    <property type="match status" value="1"/>
</dbReference>
<dbReference type="GO" id="GO:0006355">
    <property type="term" value="P:regulation of DNA-templated transcription"/>
    <property type="evidence" value="ECO:0007669"/>
    <property type="project" value="InterPro"/>
</dbReference>
<dbReference type="PROSITE" id="PS00688">
    <property type="entry name" value="SIGMA54_INTERACT_3"/>
    <property type="match status" value="1"/>
</dbReference>
<keyword evidence="4" id="KW-0805">Transcription regulation</keyword>
<dbReference type="Pfam" id="PF00158">
    <property type="entry name" value="Sigma54_activat"/>
    <property type="match status" value="1"/>
</dbReference>
<evidence type="ECO:0000313" key="11">
    <source>
        <dbReference type="Proteomes" id="UP000316562"/>
    </source>
</evidence>
<feature type="domain" description="Sigma-54 factor interaction" evidence="8">
    <location>
        <begin position="146"/>
        <end position="373"/>
    </location>
</feature>
<dbReference type="FunFam" id="3.40.50.2300:FF:000018">
    <property type="entry name" value="DNA-binding transcriptional regulator NtrC"/>
    <property type="match status" value="1"/>
</dbReference>
<dbReference type="InterPro" id="IPR009057">
    <property type="entry name" value="Homeodomain-like_sf"/>
</dbReference>
<dbReference type="SMART" id="SM00382">
    <property type="entry name" value="AAA"/>
    <property type="match status" value="1"/>
</dbReference>
<dbReference type="Gene3D" id="3.40.50.2300">
    <property type="match status" value="1"/>
</dbReference>
<name>A0A519BI44_ACIG2</name>
<dbReference type="PROSITE" id="PS50110">
    <property type="entry name" value="RESPONSE_REGULATORY"/>
    <property type="match status" value="1"/>
</dbReference>
<dbReference type="Proteomes" id="UP000316562">
    <property type="component" value="Unassembled WGS sequence"/>
</dbReference>
<dbReference type="PRINTS" id="PR01657">
    <property type="entry name" value="MCMFAMILY"/>
</dbReference>
<dbReference type="SUPFAM" id="SSF52172">
    <property type="entry name" value="CheY-like"/>
    <property type="match status" value="1"/>
</dbReference>
<evidence type="ECO:0000256" key="1">
    <source>
        <dbReference type="ARBA" id="ARBA00022553"/>
    </source>
</evidence>
<keyword evidence="5" id="KW-0238">DNA-binding</keyword>
<sequence>MNNSISNNTISVLIVDDDANYRNIMTGYLKNQGYDTLAVSSGEEAMEHLKNYYFHIVVSDLKLPGMSGIDLLKIIKSKTKESEVIILTGFGSIDSAVTALKIGAYDYLVKPLSLEELSLTIKRLVENINLKTMADYFKREISKKYFIGKSKAAQKVVDDIGLAAKSDINVLILGESGTGKELSANLLHRMSGRADNPLIIVDSCNLSENLFESELFGHERGSFTGADILKKGLLEYADKGILFIDEIGEISNIIQSKLLRIIDTKSFRRVGSSKNIQIDTRIITATNKHLRKMIEENKFRGDLYYRISGFIIELPPLRDRKEDIPYLTHFFMTKKNKINTSKVISPDAVDKLFNYSWPGNVRELKNVIERAIVLSDVKDTIMPEHIQIETAATNYRGKTNDADFTYLFDSHISLNEIEEKYLKYLLHKNLSKSEIADITGISERNIYRKIASIK</sequence>
<dbReference type="EMBL" id="SGBC01000001">
    <property type="protein sequence ID" value="RZD16919.1"/>
    <property type="molecule type" value="Genomic_DNA"/>
</dbReference>
<feature type="modified residue" description="4-aspartylphosphate" evidence="7">
    <location>
        <position position="60"/>
    </location>
</feature>
<dbReference type="Pfam" id="PF00072">
    <property type="entry name" value="Response_reg"/>
    <property type="match status" value="1"/>
</dbReference>
<accession>A0A519BI44</accession>
<dbReference type="GO" id="GO:0000160">
    <property type="term" value="P:phosphorelay signal transduction system"/>
    <property type="evidence" value="ECO:0007669"/>
    <property type="project" value="InterPro"/>
</dbReference>
<dbReference type="InterPro" id="IPR003593">
    <property type="entry name" value="AAA+_ATPase"/>
</dbReference>
<dbReference type="InterPro" id="IPR025944">
    <property type="entry name" value="Sigma_54_int_dom_CS"/>
</dbReference>
<dbReference type="InterPro" id="IPR025943">
    <property type="entry name" value="Sigma_54_int_dom_ATP-bd_2"/>
</dbReference>
<dbReference type="InterPro" id="IPR027417">
    <property type="entry name" value="P-loop_NTPase"/>
</dbReference>
<dbReference type="SUPFAM" id="SSF46689">
    <property type="entry name" value="Homeodomain-like"/>
    <property type="match status" value="1"/>
</dbReference>
<evidence type="ECO:0000256" key="6">
    <source>
        <dbReference type="ARBA" id="ARBA00023163"/>
    </source>
</evidence>
<dbReference type="SMART" id="SM00448">
    <property type="entry name" value="REC"/>
    <property type="match status" value="1"/>
</dbReference>
<dbReference type="InterPro" id="IPR002078">
    <property type="entry name" value="Sigma_54_int"/>
</dbReference>
<evidence type="ECO:0000259" key="9">
    <source>
        <dbReference type="PROSITE" id="PS50110"/>
    </source>
</evidence>
<organism evidence="10 11">
    <name type="scientific">Acididesulfobacter guangdongensis</name>
    <dbReference type="NCBI Taxonomy" id="2597225"/>
    <lineage>
        <taxon>Bacteria</taxon>
        <taxon>Deltaproteobacteria</taxon>
        <taxon>Candidatus Acidulodesulfobacterales</taxon>
        <taxon>Candidatus Acididesulfobacter</taxon>
    </lineage>
</organism>
<dbReference type="Gene3D" id="1.10.8.60">
    <property type="match status" value="1"/>
</dbReference>
<evidence type="ECO:0000313" key="10">
    <source>
        <dbReference type="EMBL" id="RZD16919.1"/>
    </source>
</evidence>